<feature type="binding site" evidence="10">
    <location>
        <position position="173"/>
    </location>
    <ligand>
        <name>[4Fe-4S] cluster</name>
        <dbReference type="ChEBI" id="CHEBI:49883"/>
        <label>3</label>
    </ligand>
</feature>
<dbReference type="STRING" id="290054.SAMN02745114_01695"/>
<dbReference type="PROSITE" id="PS51656">
    <property type="entry name" value="4FE4S"/>
    <property type="match status" value="1"/>
</dbReference>
<keyword evidence="15" id="KW-1185">Reference proteome</keyword>
<feature type="binding site" evidence="10">
    <location>
        <position position="144"/>
    </location>
    <ligand>
        <name>[4Fe-4S] cluster</name>
        <dbReference type="ChEBI" id="CHEBI:49883"/>
        <label>2</label>
    </ligand>
</feature>
<dbReference type="Proteomes" id="UP000190657">
    <property type="component" value="Unassembled WGS sequence"/>
</dbReference>
<keyword evidence="4 10" id="KW-0677">Repeat</keyword>
<evidence type="ECO:0000256" key="1">
    <source>
        <dbReference type="ARBA" id="ARBA00022448"/>
    </source>
</evidence>
<organism evidence="14 15">
    <name type="scientific">Eubacterium coprostanoligenes</name>
    <dbReference type="NCBI Taxonomy" id="290054"/>
    <lineage>
        <taxon>Bacteria</taxon>
        <taxon>Bacillati</taxon>
        <taxon>Bacillota</taxon>
        <taxon>Clostridia</taxon>
        <taxon>Eubacteriales</taxon>
        <taxon>Eubacteriaceae</taxon>
        <taxon>Eubacterium</taxon>
    </lineage>
</organism>
<comment type="similarity">
    <text evidence="10">Belongs to the 4Fe4S bacterial-type ferredoxin family. RnfB subfamily.</text>
</comment>
<evidence type="ECO:0000256" key="3">
    <source>
        <dbReference type="ARBA" id="ARBA00022723"/>
    </source>
</evidence>
<feature type="domain" description="4Fe-4S ferredoxin-type" evidence="12">
    <location>
        <begin position="238"/>
        <end position="265"/>
    </location>
</feature>
<dbReference type="Gene3D" id="3.30.70.20">
    <property type="match status" value="2"/>
</dbReference>
<feature type="binding site" evidence="10">
    <location>
        <position position="59"/>
    </location>
    <ligand>
        <name>[4Fe-4S] cluster</name>
        <dbReference type="ChEBI" id="CHEBI:49883"/>
        <label>1</label>
    </ligand>
</feature>
<feature type="region of interest" description="Hydrophobic" evidence="10">
    <location>
        <begin position="1"/>
        <end position="28"/>
    </location>
</feature>
<dbReference type="InterPro" id="IPR050395">
    <property type="entry name" value="4Fe4S_Ferredoxin_RnfB"/>
</dbReference>
<feature type="binding site" evidence="10">
    <location>
        <position position="183"/>
    </location>
    <ligand>
        <name>[4Fe-4S] cluster</name>
        <dbReference type="ChEBI" id="CHEBI:49883"/>
        <label>2</label>
    </ligand>
</feature>
<dbReference type="GO" id="GO:0009055">
    <property type="term" value="F:electron transfer activity"/>
    <property type="evidence" value="ECO:0007669"/>
    <property type="project" value="InterPro"/>
</dbReference>
<dbReference type="InterPro" id="IPR007202">
    <property type="entry name" value="4Fe-4S_dom"/>
</dbReference>
<proteinExistence type="inferred from homology"/>
<dbReference type="PROSITE" id="PS51379">
    <property type="entry name" value="4FE4S_FER_2"/>
    <property type="match status" value="3"/>
</dbReference>
<keyword evidence="11" id="KW-1133">Transmembrane helix</keyword>
<feature type="binding site" evidence="10">
    <location>
        <position position="154"/>
    </location>
    <ligand>
        <name>[4Fe-4S] cluster</name>
        <dbReference type="ChEBI" id="CHEBI:49883"/>
        <label>3</label>
    </ligand>
</feature>
<feature type="binding site" evidence="10">
    <location>
        <position position="179"/>
    </location>
    <ligand>
        <name>[4Fe-4S] cluster</name>
        <dbReference type="ChEBI" id="CHEBI:49883"/>
        <label>3</label>
    </ligand>
</feature>
<evidence type="ECO:0000256" key="6">
    <source>
        <dbReference type="ARBA" id="ARBA00022982"/>
    </source>
</evidence>
<comment type="cofactor">
    <cofactor evidence="10">
        <name>[4Fe-4S] cluster</name>
        <dbReference type="ChEBI" id="CHEBI:49883"/>
    </cofactor>
    <text evidence="10">Binds 3 [4Fe-4S] clusters.</text>
</comment>
<feature type="binding site" evidence="10">
    <location>
        <position position="76"/>
    </location>
    <ligand>
        <name>[4Fe-4S] cluster</name>
        <dbReference type="ChEBI" id="CHEBI:49883"/>
        <label>1</label>
    </ligand>
</feature>
<keyword evidence="8 10" id="KW-0411">Iron-sulfur</keyword>
<feature type="binding site" evidence="10">
    <location>
        <position position="51"/>
    </location>
    <ligand>
        <name>[4Fe-4S] cluster</name>
        <dbReference type="ChEBI" id="CHEBI:49883"/>
        <label>1</label>
    </ligand>
</feature>
<dbReference type="RefSeq" id="WP_078769114.1">
    <property type="nucleotide sequence ID" value="NZ_FUWW01000030.1"/>
</dbReference>
<evidence type="ECO:0000256" key="7">
    <source>
        <dbReference type="ARBA" id="ARBA00023004"/>
    </source>
</evidence>
<dbReference type="GO" id="GO:0051539">
    <property type="term" value="F:4 iron, 4 sulfur cluster binding"/>
    <property type="evidence" value="ECO:0007669"/>
    <property type="project" value="UniProtKB-UniRule"/>
</dbReference>
<dbReference type="NCBIfam" id="TIGR01944">
    <property type="entry name" value="rnfB"/>
    <property type="match status" value="1"/>
</dbReference>
<keyword evidence="10" id="KW-1003">Cell membrane</keyword>
<dbReference type="InterPro" id="IPR017900">
    <property type="entry name" value="4Fe4S_Fe_S_CS"/>
</dbReference>
<feature type="binding site" evidence="10">
    <location>
        <position position="140"/>
    </location>
    <ligand>
        <name>[4Fe-4S] cluster</name>
        <dbReference type="ChEBI" id="CHEBI:49883"/>
        <label>2</label>
    </ligand>
</feature>
<feature type="binding site" evidence="10">
    <location>
        <position position="150"/>
    </location>
    <ligand>
        <name>[4Fe-4S] cluster</name>
        <dbReference type="ChEBI" id="CHEBI:49883"/>
        <label>2</label>
    </ligand>
</feature>
<keyword evidence="3 10" id="KW-0479">Metal-binding</keyword>
<keyword evidence="7 10" id="KW-0408">Iron</keyword>
<dbReference type="InterPro" id="IPR010207">
    <property type="entry name" value="Elect_transpt_cplx_RnfB/RsxB"/>
</dbReference>
<dbReference type="Gene3D" id="1.10.15.40">
    <property type="entry name" value="Electron transport complex subunit B, putative Fe-S cluster"/>
    <property type="match status" value="1"/>
</dbReference>
<dbReference type="PANTHER" id="PTHR43560:SF1">
    <property type="entry name" value="ION-TRANSLOCATING OXIDOREDUCTASE COMPLEX SUBUNIT B"/>
    <property type="match status" value="1"/>
</dbReference>
<feature type="transmembrane region" description="Helical" evidence="11">
    <location>
        <begin position="6"/>
        <end position="27"/>
    </location>
</feature>
<name>A0A1T4NSY9_9FIRM</name>
<evidence type="ECO:0000256" key="11">
    <source>
        <dbReference type="SAM" id="Phobius"/>
    </source>
</evidence>
<dbReference type="EC" id="7.-.-.-" evidence="10"/>
<evidence type="ECO:0000313" key="14">
    <source>
        <dbReference type="EMBL" id="SJZ82460.1"/>
    </source>
</evidence>
<dbReference type="SUPFAM" id="SSF46548">
    <property type="entry name" value="alpha-helical ferredoxin"/>
    <property type="match status" value="1"/>
</dbReference>
<evidence type="ECO:0000256" key="4">
    <source>
        <dbReference type="ARBA" id="ARBA00022737"/>
    </source>
</evidence>
<dbReference type="OrthoDB" id="9789936at2"/>
<dbReference type="GO" id="GO:0005886">
    <property type="term" value="C:plasma membrane"/>
    <property type="evidence" value="ECO:0007669"/>
    <property type="project" value="UniProtKB-SubCell"/>
</dbReference>
<feature type="domain" description="4Fe-4S ferredoxin-type" evidence="12">
    <location>
        <begin position="164"/>
        <end position="193"/>
    </location>
</feature>
<evidence type="ECO:0000259" key="12">
    <source>
        <dbReference type="PROSITE" id="PS51379"/>
    </source>
</evidence>
<dbReference type="AlphaFoldDB" id="A0A1T4NSY9"/>
<comment type="function">
    <text evidence="10">Part of a membrane-bound complex that couples electron transfer with translocation of ions across the membrane.</text>
</comment>
<evidence type="ECO:0000256" key="10">
    <source>
        <dbReference type="HAMAP-Rule" id="MF_00463"/>
    </source>
</evidence>
<dbReference type="Pfam" id="PF04060">
    <property type="entry name" value="FeS"/>
    <property type="match status" value="1"/>
</dbReference>
<evidence type="ECO:0000256" key="5">
    <source>
        <dbReference type="ARBA" id="ARBA00022967"/>
    </source>
</evidence>
<dbReference type="PROSITE" id="PS00198">
    <property type="entry name" value="4FE4S_FER_1"/>
    <property type="match status" value="1"/>
</dbReference>
<accession>A0A1T4NSY9</accession>
<dbReference type="CDD" id="cd10549">
    <property type="entry name" value="MtMvhB_like"/>
    <property type="match status" value="1"/>
</dbReference>
<comment type="subunit">
    <text evidence="10">The complex is composed of six subunits: RnfA, RnfB, RnfC, RnfD, RnfE and RnfG.</text>
</comment>
<keyword evidence="2 10" id="KW-0004">4Fe-4S</keyword>
<sequence length="265" mass="27970">MDIKEILIAVGIVCLISLIVGVALGIAEKVFHVEVDEKEEKVREALPGSNCGGCGYAGCDALAHAIASGEAPVSGCPVGGKPVAEQIAKIMGAELGEITRKVAYVKCDGNSDKRTLDYNYIGIYSCTAASIMPGSSPYACKYGCLGFGSCARVCPESAIRIIDKKAVVDESLCIACGKCVKICPHQLIELVPAESHYRVQCFSHVKGKDVRDACTAGCIACGICQKVCEAGAITVVDNIAKIDYEKCTSCGKCAEKCPRKIIKKY</sequence>
<protein>
    <recommendedName>
        <fullName evidence="10">Ion-translocating oxidoreductase complex subunit B</fullName>
        <ecNumber evidence="10">7.-.-.-</ecNumber>
    </recommendedName>
    <alternativeName>
        <fullName evidence="10">Rnf electron transport complex subunit B</fullName>
    </alternativeName>
</protein>
<dbReference type="EMBL" id="FUWW01000030">
    <property type="protein sequence ID" value="SJZ82460.1"/>
    <property type="molecule type" value="Genomic_DNA"/>
</dbReference>
<evidence type="ECO:0000259" key="13">
    <source>
        <dbReference type="PROSITE" id="PS51656"/>
    </source>
</evidence>
<dbReference type="Pfam" id="PF12838">
    <property type="entry name" value="Fer4_7"/>
    <property type="match status" value="1"/>
</dbReference>
<reference evidence="14 15" key="1">
    <citation type="submission" date="2017-02" db="EMBL/GenBank/DDBJ databases">
        <authorList>
            <person name="Peterson S.W."/>
        </authorList>
    </citation>
    <scope>NUCLEOTIDE SEQUENCE [LARGE SCALE GENOMIC DNA]</scope>
    <source>
        <strain evidence="14 15">ATCC 51222</strain>
    </source>
</reference>
<comment type="caution">
    <text evidence="10">Lacks conserved residue(s) required for the propagation of feature annotation.</text>
</comment>
<dbReference type="HAMAP" id="MF_00463">
    <property type="entry name" value="RsxB_RnfB"/>
    <property type="match status" value="1"/>
</dbReference>
<evidence type="ECO:0000256" key="2">
    <source>
        <dbReference type="ARBA" id="ARBA00022485"/>
    </source>
</evidence>
<keyword evidence="9 10" id="KW-0472">Membrane</keyword>
<gene>
    <name evidence="10" type="primary">rnfB</name>
    <name evidence="14" type="ORF">SAMN02745114_01695</name>
</gene>
<keyword evidence="6 10" id="KW-0249">Electron transport</keyword>
<keyword evidence="5 10" id="KW-1278">Translocase</keyword>
<feature type="binding site" evidence="10">
    <location>
        <position position="176"/>
    </location>
    <ligand>
        <name>[4Fe-4S] cluster</name>
        <dbReference type="ChEBI" id="CHEBI:49883"/>
        <label>3</label>
    </ligand>
</feature>
<evidence type="ECO:0000256" key="9">
    <source>
        <dbReference type="ARBA" id="ARBA00023136"/>
    </source>
</evidence>
<comment type="subcellular location">
    <subcellularLocation>
        <location evidence="10">Cell membrane</location>
    </subcellularLocation>
</comment>
<feature type="domain" description="4Fe-4S" evidence="13">
    <location>
        <begin position="34"/>
        <end position="93"/>
    </location>
</feature>
<keyword evidence="1 10" id="KW-0813">Transport</keyword>
<dbReference type="Pfam" id="PF12837">
    <property type="entry name" value="Fer4_6"/>
    <property type="match status" value="1"/>
</dbReference>
<dbReference type="InterPro" id="IPR017896">
    <property type="entry name" value="4Fe4S_Fe-S-bd"/>
</dbReference>
<dbReference type="PANTHER" id="PTHR43560">
    <property type="entry name" value="ION-TRANSLOCATING OXIDOREDUCTASE COMPLEX SUBUNIT B"/>
    <property type="match status" value="1"/>
</dbReference>
<evidence type="ECO:0000256" key="8">
    <source>
        <dbReference type="ARBA" id="ARBA00023014"/>
    </source>
</evidence>
<feature type="binding site" evidence="10">
    <location>
        <position position="54"/>
    </location>
    <ligand>
        <name>[4Fe-4S] cluster</name>
        <dbReference type="ChEBI" id="CHEBI:49883"/>
        <label>1</label>
    </ligand>
</feature>
<keyword evidence="11" id="KW-0812">Transmembrane</keyword>
<feature type="domain" description="4Fe-4S ferredoxin-type" evidence="12">
    <location>
        <begin position="207"/>
        <end position="237"/>
    </location>
</feature>
<dbReference type="GO" id="GO:0046872">
    <property type="term" value="F:metal ion binding"/>
    <property type="evidence" value="ECO:0007669"/>
    <property type="project" value="UniProtKB-KW"/>
</dbReference>
<evidence type="ECO:0000313" key="15">
    <source>
        <dbReference type="Proteomes" id="UP000190657"/>
    </source>
</evidence>
<dbReference type="GO" id="GO:0022900">
    <property type="term" value="P:electron transport chain"/>
    <property type="evidence" value="ECO:0007669"/>
    <property type="project" value="UniProtKB-UniRule"/>
</dbReference>